<dbReference type="Proteomes" id="UP001151133">
    <property type="component" value="Unassembled WGS sequence"/>
</dbReference>
<dbReference type="EMBL" id="JAOZEV010000007">
    <property type="protein sequence ID" value="MCV9932749.1"/>
    <property type="molecule type" value="Genomic_DNA"/>
</dbReference>
<dbReference type="RefSeq" id="WP_264286997.1">
    <property type="nucleotide sequence ID" value="NZ_JAOZEV010000007.1"/>
</dbReference>
<comment type="caution">
    <text evidence="1">The sequence shown here is derived from an EMBL/GenBank/DDBJ whole genome shotgun (WGS) entry which is preliminary data.</text>
</comment>
<sequence length="256" mass="30176">MTFEITHKINTIVNDNVKEIQTSFDVEFLALEKKSDFNTYEISKTKALNTPSDENTYLTFLENLDQLTYPIKIQTTSQGEFVKMVEYKKWLERWEENIAILMEEYKGSENANDILEKFNLNVYDEETFIQNKFKETFWNLIFLNPKIDNGQQPNNTVINWYIKSIGSLECIGKTKFIQSDTGESLLCFESQDIVNEECTERINFITNNKANQNQYVTNLKVITALEESYRKIQYKSAVFEIQTDTLFHYKEETILK</sequence>
<protein>
    <submittedName>
        <fullName evidence="1">Uncharacterized protein</fullName>
    </submittedName>
</protein>
<gene>
    <name evidence="1" type="ORF">OIU80_10685</name>
</gene>
<reference evidence="1" key="1">
    <citation type="submission" date="2022-10" db="EMBL/GenBank/DDBJ databases">
        <title>Two novel species of Flavobacterium.</title>
        <authorList>
            <person name="Liu Q."/>
            <person name="Xin Y.-H."/>
        </authorList>
    </citation>
    <scope>NUCLEOTIDE SEQUENCE</scope>
    <source>
        <strain evidence="1">LS1R47</strain>
    </source>
</reference>
<proteinExistence type="predicted"/>
<accession>A0A9X2Z0J5</accession>
<organism evidence="1 2">
    <name type="scientific">Flavobacterium frigoritolerans</name>
    <dbReference type="NCBI Taxonomy" id="2987686"/>
    <lineage>
        <taxon>Bacteria</taxon>
        <taxon>Pseudomonadati</taxon>
        <taxon>Bacteroidota</taxon>
        <taxon>Flavobacteriia</taxon>
        <taxon>Flavobacteriales</taxon>
        <taxon>Flavobacteriaceae</taxon>
        <taxon>Flavobacterium</taxon>
    </lineage>
</organism>
<dbReference type="AlphaFoldDB" id="A0A9X2Z0J5"/>
<evidence type="ECO:0000313" key="2">
    <source>
        <dbReference type="Proteomes" id="UP001151133"/>
    </source>
</evidence>
<keyword evidence="2" id="KW-1185">Reference proteome</keyword>
<evidence type="ECO:0000313" key="1">
    <source>
        <dbReference type="EMBL" id="MCV9932749.1"/>
    </source>
</evidence>
<name>A0A9X2Z0J5_9FLAO</name>
<feature type="non-terminal residue" evidence="1">
    <location>
        <position position="256"/>
    </location>
</feature>